<dbReference type="EMBL" id="QGHA01000008">
    <property type="protein sequence ID" value="PWK75268.1"/>
    <property type="molecule type" value="Genomic_DNA"/>
</dbReference>
<name>A0A316H4C5_9SPHI</name>
<dbReference type="AlphaFoldDB" id="A0A316H4C5"/>
<comment type="caution">
    <text evidence="1">The sequence shown here is derived from an EMBL/GenBank/DDBJ whole genome shotgun (WGS) entry which is preliminary data.</text>
</comment>
<protein>
    <submittedName>
        <fullName evidence="1">Uncharacterized protein</fullName>
    </submittedName>
</protein>
<dbReference type="Proteomes" id="UP000245678">
    <property type="component" value="Unassembled WGS sequence"/>
</dbReference>
<organism evidence="1 2">
    <name type="scientific">Mucilaginibacter oryzae</name>
    <dbReference type="NCBI Taxonomy" id="468058"/>
    <lineage>
        <taxon>Bacteria</taxon>
        <taxon>Pseudomonadati</taxon>
        <taxon>Bacteroidota</taxon>
        <taxon>Sphingobacteriia</taxon>
        <taxon>Sphingobacteriales</taxon>
        <taxon>Sphingobacteriaceae</taxon>
        <taxon>Mucilaginibacter</taxon>
    </lineage>
</organism>
<accession>A0A316H4C5</accession>
<proteinExistence type="predicted"/>
<reference evidence="1 2" key="1">
    <citation type="submission" date="2018-05" db="EMBL/GenBank/DDBJ databases">
        <title>Genomic Encyclopedia of Archaeal and Bacterial Type Strains, Phase II (KMG-II): from individual species to whole genera.</title>
        <authorList>
            <person name="Goeker M."/>
        </authorList>
    </citation>
    <scope>NUCLEOTIDE SEQUENCE [LARGE SCALE GENOMIC DNA]</scope>
    <source>
        <strain evidence="1 2">DSM 19975</strain>
    </source>
</reference>
<evidence type="ECO:0000313" key="1">
    <source>
        <dbReference type="EMBL" id="PWK75268.1"/>
    </source>
</evidence>
<dbReference type="RefSeq" id="WP_109609225.1">
    <property type="nucleotide sequence ID" value="NZ_QGHA01000008.1"/>
</dbReference>
<evidence type="ECO:0000313" key="2">
    <source>
        <dbReference type="Proteomes" id="UP000245678"/>
    </source>
</evidence>
<sequence>MRLIILSLFISLQSLNPISQPKQLLEYKQICPVDMSKYAVLPEDQEAIRSFFGEGCRFTKLENADFIEIDIILKKAIEKREKKGGYNLVRNPDTYYKQVIAGVNQKGEKEVYLNCLCSVANKKDWKKVFIMVLDGGNCYFQVRINLKTKEVISFVVNGLG</sequence>
<gene>
    <name evidence="1" type="ORF">LX99_03761</name>
</gene>
<keyword evidence="2" id="KW-1185">Reference proteome</keyword>